<proteinExistence type="predicted"/>
<keyword evidence="1" id="KW-0732">Signal</keyword>
<dbReference type="Proteomes" id="UP000694872">
    <property type="component" value="Unplaced"/>
</dbReference>
<evidence type="ECO:0000313" key="2">
    <source>
        <dbReference type="RefSeq" id="XP_013168302.1"/>
    </source>
</evidence>
<gene>
    <name evidence="2" type="primary">LOC106118249</name>
</gene>
<feature type="signal peptide" evidence="1">
    <location>
        <begin position="1"/>
        <end position="15"/>
    </location>
</feature>
<organism evidence="2">
    <name type="scientific">Papilio xuthus</name>
    <name type="common">Asian swallowtail butterfly</name>
    <dbReference type="NCBI Taxonomy" id="66420"/>
    <lineage>
        <taxon>Eukaryota</taxon>
        <taxon>Metazoa</taxon>
        <taxon>Ecdysozoa</taxon>
        <taxon>Arthropoda</taxon>
        <taxon>Hexapoda</taxon>
        <taxon>Insecta</taxon>
        <taxon>Pterygota</taxon>
        <taxon>Neoptera</taxon>
        <taxon>Endopterygota</taxon>
        <taxon>Lepidoptera</taxon>
        <taxon>Glossata</taxon>
        <taxon>Ditrysia</taxon>
        <taxon>Papilionoidea</taxon>
        <taxon>Papilionidae</taxon>
        <taxon>Papilioninae</taxon>
        <taxon>Papilio</taxon>
    </lineage>
</organism>
<dbReference type="AlphaFoldDB" id="A0AAJ7E9M3"/>
<dbReference type="RefSeq" id="XP_013168302.1">
    <property type="nucleotide sequence ID" value="XM_013312848.1"/>
</dbReference>
<feature type="chain" id="PRO_5042469018" evidence="1">
    <location>
        <begin position="16"/>
        <end position="152"/>
    </location>
</feature>
<sequence length="152" mass="17681">MNIFVIFIIIAFVNAKPMEDLNKDQITDVKGTKLSSYIENFKTTISENVDKEYINLSKQDKEEVNRNLDEFVEKFTEDLIEVFSDKDIKLGINTKKRIDGLSKLDQDIKTTVLREFPDTDDVTADEIVYRLKNNILNTRSKLKSIIDKSKRI</sequence>
<dbReference type="GeneID" id="106118249"/>
<accession>A0AAJ7E9M3</accession>
<protein>
    <submittedName>
        <fullName evidence="2">Uncharacterized protein LOC106118249</fullName>
    </submittedName>
</protein>
<name>A0AAJ7E9M3_PAPXU</name>
<reference evidence="2" key="1">
    <citation type="submission" date="2025-08" db="UniProtKB">
        <authorList>
            <consortium name="RefSeq"/>
        </authorList>
    </citation>
    <scope>IDENTIFICATION</scope>
</reference>
<dbReference type="KEGG" id="pxu:106118249"/>
<evidence type="ECO:0000256" key="1">
    <source>
        <dbReference type="SAM" id="SignalP"/>
    </source>
</evidence>